<protein>
    <submittedName>
        <fullName evidence="1">Uncharacterized protein</fullName>
    </submittedName>
</protein>
<accession>U4L346</accession>
<reference evidence="1 2" key="1">
    <citation type="journal article" date="2013" name="PLoS Genet.">
        <title>The genome and development-dependent transcriptomes of Pyronema confluens: a window into fungal evolution.</title>
        <authorList>
            <person name="Traeger S."/>
            <person name="Altegoer F."/>
            <person name="Freitag M."/>
            <person name="Gabaldon T."/>
            <person name="Kempken F."/>
            <person name="Kumar A."/>
            <person name="Marcet-Houben M."/>
            <person name="Poggeler S."/>
            <person name="Stajich J.E."/>
            <person name="Nowrousian M."/>
        </authorList>
    </citation>
    <scope>NUCLEOTIDE SEQUENCE [LARGE SCALE GENOMIC DNA]</scope>
    <source>
        <strain evidence="2">CBS 100304</strain>
        <tissue evidence="1">Vegetative mycelium</tissue>
    </source>
</reference>
<gene>
    <name evidence="1" type="ORF">PCON_09378</name>
</gene>
<name>U4L346_PYROM</name>
<keyword evidence="2" id="KW-1185">Reference proteome</keyword>
<sequence>MQPNIRQYLSLHLAFLALIQVLHLTETDNIKYTRP</sequence>
<dbReference type="Proteomes" id="UP000018144">
    <property type="component" value="Unassembled WGS sequence"/>
</dbReference>
<evidence type="ECO:0000313" key="1">
    <source>
        <dbReference type="EMBL" id="CCX09785.1"/>
    </source>
</evidence>
<organism evidence="1 2">
    <name type="scientific">Pyronema omphalodes (strain CBS 100304)</name>
    <name type="common">Pyronema confluens</name>
    <dbReference type="NCBI Taxonomy" id="1076935"/>
    <lineage>
        <taxon>Eukaryota</taxon>
        <taxon>Fungi</taxon>
        <taxon>Dikarya</taxon>
        <taxon>Ascomycota</taxon>
        <taxon>Pezizomycotina</taxon>
        <taxon>Pezizomycetes</taxon>
        <taxon>Pezizales</taxon>
        <taxon>Pyronemataceae</taxon>
        <taxon>Pyronema</taxon>
    </lineage>
</organism>
<proteinExistence type="predicted"/>
<dbReference type="EMBL" id="HF935496">
    <property type="protein sequence ID" value="CCX09785.1"/>
    <property type="molecule type" value="Genomic_DNA"/>
</dbReference>
<evidence type="ECO:0000313" key="2">
    <source>
        <dbReference type="Proteomes" id="UP000018144"/>
    </source>
</evidence>
<dbReference type="AlphaFoldDB" id="U4L346"/>